<organism evidence="7 8">
    <name type="scientific">Mycolicibacterium aromaticivorans JS19b1 = JCM 16368</name>
    <dbReference type="NCBI Taxonomy" id="1440774"/>
    <lineage>
        <taxon>Bacteria</taxon>
        <taxon>Bacillati</taxon>
        <taxon>Actinomycetota</taxon>
        <taxon>Actinomycetes</taxon>
        <taxon>Mycobacteriales</taxon>
        <taxon>Mycobacteriaceae</taxon>
        <taxon>Mycolicibacterium</taxon>
    </lineage>
</organism>
<accession>A0A064C8W3</accession>
<feature type="transmembrane region" description="Helical" evidence="6">
    <location>
        <begin position="49"/>
        <end position="79"/>
    </location>
</feature>
<feature type="transmembrane region" description="Helical" evidence="6">
    <location>
        <begin position="120"/>
        <end position="140"/>
    </location>
</feature>
<dbReference type="Pfam" id="PF03649">
    <property type="entry name" value="UPF0014"/>
    <property type="match status" value="1"/>
</dbReference>
<feature type="transmembrane region" description="Helical" evidence="6">
    <location>
        <begin position="217"/>
        <end position="239"/>
    </location>
</feature>
<reference evidence="7" key="1">
    <citation type="submission" date="2014-05" db="EMBL/GenBank/DDBJ databases">
        <title>Genome sequence of Mycobacterium aromaticivorans strain JS19b1T (= DSM 45407T).</title>
        <authorList>
            <person name="Kwak Y."/>
            <person name="Park G.-S."/>
            <person name="Li Q.X."/>
            <person name="Lee S.-E."/>
            <person name="Shin J.-H."/>
        </authorList>
    </citation>
    <scope>NUCLEOTIDE SEQUENCE [LARGE SCALE GENOMIC DNA]</scope>
    <source>
        <strain evidence="7">JS19b1</strain>
    </source>
</reference>
<keyword evidence="5 6" id="KW-0472">Membrane</keyword>
<dbReference type="eggNOG" id="COG0390">
    <property type="taxonomic scope" value="Bacteria"/>
</dbReference>
<evidence type="ECO:0000256" key="3">
    <source>
        <dbReference type="ARBA" id="ARBA00022692"/>
    </source>
</evidence>
<feature type="transmembrane region" description="Helical" evidence="6">
    <location>
        <begin position="190"/>
        <end position="211"/>
    </location>
</feature>
<proteinExistence type="inferred from homology"/>
<evidence type="ECO:0008006" key="9">
    <source>
        <dbReference type="Google" id="ProtNLM"/>
    </source>
</evidence>
<keyword evidence="3 6" id="KW-0812">Transmembrane</keyword>
<evidence type="ECO:0000256" key="6">
    <source>
        <dbReference type="SAM" id="Phobius"/>
    </source>
</evidence>
<comment type="subcellular location">
    <subcellularLocation>
        <location evidence="1">Membrane</location>
        <topology evidence="1">Multi-pass membrane protein</topology>
    </subcellularLocation>
</comment>
<dbReference type="PANTHER" id="PTHR30028">
    <property type="entry name" value="UPF0014 INNER MEMBRANE PROTEIN YBBM-RELATED"/>
    <property type="match status" value="1"/>
</dbReference>
<feature type="transmembrane region" description="Helical" evidence="6">
    <location>
        <begin position="91"/>
        <end position="114"/>
    </location>
</feature>
<name>A0A064C8W3_9MYCO</name>
<evidence type="ECO:0000256" key="4">
    <source>
        <dbReference type="ARBA" id="ARBA00022989"/>
    </source>
</evidence>
<dbReference type="Proteomes" id="UP000022835">
    <property type="component" value="Unassembled WGS sequence"/>
</dbReference>
<feature type="transmembrane region" description="Helical" evidence="6">
    <location>
        <begin position="7"/>
        <end position="29"/>
    </location>
</feature>
<sequence>MQLSQHILSPTLIVICVVMVLAAAAVYWSTALGSAWTVPRAAVRAVLQLAAVAAVLTAALSNLWTSLVVLGVMFVAATVTAARRSQSNRSWLLAVALATGMISVVPLLLASGLVPMTGVAIVPIVGILLGSTMTAISVAARRALDTLGTRAGEVDALLSLGFSDRLARMEMIGLTAADALLPNLDQTRTVGLVTLPGAFVGVLLSTGSAAQAGAVQILILLSILLSQTCAVAITLELIARGTITRTSRTPGPSRLRLSLRRRRSAAGAAT</sequence>
<evidence type="ECO:0000313" key="8">
    <source>
        <dbReference type="Proteomes" id="UP000022835"/>
    </source>
</evidence>
<gene>
    <name evidence="7" type="ORF">Y900_027745</name>
</gene>
<evidence type="ECO:0000256" key="5">
    <source>
        <dbReference type="ARBA" id="ARBA00023136"/>
    </source>
</evidence>
<evidence type="ECO:0000256" key="2">
    <source>
        <dbReference type="ARBA" id="ARBA00005268"/>
    </source>
</evidence>
<dbReference type="OrthoDB" id="3212530at2"/>
<keyword evidence="8" id="KW-1185">Reference proteome</keyword>
<dbReference type="RefSeq" id="WP_109751288.1">
    <property type="nucleotide sequence ID" value="NZ_JALN02000002.1"/>
</dbReference>
<evidence type="ECO:0000313" key="7">
    <source>
        <dbReference type="EMBL" id="KDE97084.1"/>
    </source>
</evidence>
<comment type="similarity">
    <text evidence="2">Belongs to the UPF0014 family.</text>
</comment>
<dbReference type="EMBL" id="JALN02000002">
    <property type="protein sequence ID" value="KDE97084.1"/>
    <property type="molecule type" value="Genomic_DNA"/>
</dbReference>
<comment type="caution">
    <text evidence="7">The sequence shown here is derived from an EMBL/GenBank/DDBJ whole genome shotgun (WGS) entry which is preliminary data.</text>
</comment>
<protein>
    <recommendedName>
        <fullName evidence="9">ABC transporter permease</fullName>
    </recommendedName>
</protein>
<dbReference type="PANTHER" id="PTHR30028:SF0">
    <property type="entry name" value="PROTEIN ALUMINUM SENSITIVE 3"/>
    <property type="match status" value="1"/>
</dbReference>
<dbReference type="AlphaFoldDB" id="A0A064C8W3"/>
<evidence type="ECO:0000256" key="1">
    <source>
        <dbReference type="ARBA" id="ARBA00004141"/>
    </source>
</evidence>
<dbReference type="GO" id="GO:0005886">
    <property type="term" value="C:plasma membrane"/>
    <property type="evidence" value="ECO:0007669"/>
    <property type="project" value="TreeGrafter"/>
</dbReference>
<dbReference type="InterPro" id="IPR005226">
    <property type="entry name" value="UPF0014_fam"/>
</dbReference>
<keyword evidence="4 6" id="KW-1133">Transmembrane helix</keyword>